<dbReference type="Proteomes" id="UP001252243">
    <property type="component" value="Unassembled WGS sequence"/>
</dbReference>
<dbReference type="RefSeq" id="WP_310062429.1">
    <property type="nucleotide sequence ID" value="NZ_JAVDVQ010000044.1"/>
</dbReference>
<dbReference type="InterPro" id="IPR027417">
    <property type="entry name" value="P-loop_NTPase"/>
</dbReference>
<reference evidence="4 5" key="1">
    <citation type="submission" date="2023-07" db="EMBL/GenBank/DDBJ databases">
        <title>Sorghum-associated microbial communities from plants grown in Nebraska, USA.</title>
        <authorList>
            <person name="Schachtman D."/>
        </authorList>
    </citation>
    <scope>NUCLEOTIDE SEQUENCE [LARGE SCALE GENOMIC DNA]</scope>
    <source>
        <strain evidence="4 5">BE167</strain>
    </source>
</reference>
<comment type="caution">
    <text evidence="4">The sequence shown here is derived from an EMBL/GenBank/DDBJ whole genome shotgun (WGS) entry which is preliminary data.</text>
</comment>
<evidence type="ECO:0000313" key="4">
    <source>
        <dbReference type="EMBL" id="MDR7085055.1"/>
    </source>
</evidence>
<dbReference type="InterPro" id="IPR041664">
    <property type="entry name" value="AAA_16"/>
</dbReference>
<keyword evidence="5" id="KW-1185">Reference proteome</keyword>
<accession>A0ABU1UIU6</accession>
<gene>
    <name evidence="4" type="ORF">J2X01_004375</name>
</gene>
<dbReference type="Gene3D" id="3.40.50.300">
    <property type="entry name" value="P-loop containing nucleotide triphosphate hydrolases"/>
    <property type="match status" value="1"/>
</dbReference>
<evidence type="ECO:0000313" key="5">
    <source>
        <dbReference type="Proteomes" id="UP001252243"/>
    </source>
</evidence>
<organism evidence="4 5">
    <name type="scientific">Arthrobacter ginsengisoli</name>
    <dbReference type="NCBI Taxonomy" id="1356565"/>
    <lineage>
        <taxon>Bacteria</taxon>
        <taxon>Bacillati</taxon>
        <taxon>Actinomycetota</taxon>
        <taxon>Actinomycetes</taxon>
        <taxon>Micrococcales</taxon>
        <taxon>Micrococcaceae</taxon>
        <taxon>Arthrobacter</taxon>
    </lineage>
</organism>
<evidence type="ECO:0000259" key="3">
    <source>
        <dbReference type="Pfam" id="PF13191"/>
    </source>
</evidence>
<dbReference type="PANTHER" id="PTHR16305">
    <property type="entry name" value="TESTICULAR SOLUBLE ADENYLYL CYCLASE"/>
    <property type="match status" value="1"/>
</dbReference>
<evidence type="ECO:0000256" key="2">
    <source>
        <dbReference type="ARBA" id="ARBA00022840"/>
    </source>
</evidence>
<dbReference type="SUPFAM" id="SSF52540">
    <property type="entry name" value="P-loop containing nucleoside triphosphate hydrolases"/>
    <property type="match status" value="1"/>
</dbReference>
<dbReference type="Pfam" id="PF13191">
    <property type="entry name" value="AAA_16"/>
    <property type="match status" value="1"/>
</dbReference>
<protein>
    <recommendedName>
        <fullName evidence="3">Orc1-like AAA ATPase domain-containing protein</fullName>
    </recommendedName>
</protein>
<dbReference type="PANTHER" id="PTHR16305:SF35">
    <property type="entry name" value="TRANSCRIPTIONAL ACTIVATOR DOMAIN"/>
    <property type="match status" value="1"/>
</dbReference>
<name>A0ABU1UIU6_9MICC</name>
<keyword evidence="2" id="KW-0067">ATP-binding</keyword>
<evidence type="ECO:0000256" key="1">
    <source>
        <dbReference type="ARBA" id="ARBA00022741"/>
    </source>
</evidence>
<proteinExistence type="predicted"/>
<sequence>MDVSGGTWRHALDGMSRLAMLGRDAELELLEAALRGTVTTSALVTGEPGIGKTRLCLEVLRRAEELRCIVLAGAGSPATQGLALASMAEALGRFLDSVSAAGRAELDGLDDLGLFLTRQSFPEHHGVAAALDWTRLFDAVARLLERAAGSRPLVMFVDNLQWADRRTLQLLDFLGRRLAGTSVLILLAGRPESAFPPIPGAVSPTRLDLRLGRLSVEAVLSLARDQGRSSPAADSELVRRVAGLPAYLAALLESGADTADGWTSCPAVPPGIADYAHGRICRLTPTDRSLVDTLALAGTALSFDVLTRCPGLDPDGCAASLRRLVDQALIVRGVGPEGEVFELAHPMYAEAVDEILLGYDRRRIHAKLATALHDAGVEDAQLLGRHYLVADGFVDGQRRAEALAAAAEQAAASHADDAVVGFLEPLLESGGGYLTPQLHMAALKTLGVSHLRLGSAELARDLWSRGLQLAMQEQDTPAGDLFRDQLMMLDWERGHHQAASAEADRRKASAAQLVDLAAENAVHDLLASAHSGDAAQMLRAGNVACGYSSDVGSAAVACVPWASTWWQCAVTMSSPRIPMPNRRWRMPMPATAPSWRCPAVGCCRAQRFWRGIFRRPLGLRVGI</sequence>
<keyword evidence="1" id="KW-0547">Nucleotide-binding</keyword>
<feature type="domain" description="Orc1-like AAA ATPase" evidence="3">
    <location>
        <begin position="21"/>
        <end position="185"/>
    </location>
</feature>
<dbReference type="EMBL" id="JAVDVQ010000044">
    <property type="protein sequence ID" value="MDR7085055.1"/>
    <property type="molecule type" value="Genomic_DNA"/>
</dbReference>